<dbReference type="Gene3D" id="1.10.10.10">
    <property type="entry name" value="Winged helix-like DNA-binding domain superfamily/Winged helix DNA-binding domain"/>
    <property type="match status" value="1"/>
</dbReference>
<dbReference type="InterPro" id="IPR005119">
    <property type="entry name" value="LysR_subst-bd"/>
</dbReference>
<dbReference type="Gene3D" id="3.40.190.290">
    <property type="match status" value="1"/>
</dbReference>
<proteinExistence type="inferred from homology"/>
<keyword evidence="2" id="KW-0805">Transcription regulation</keyword>
<name>A0ABT4VLR0_9HYPH</name>
<evidence type="ECO:0000256" key="4">
    <source>
        <dbReference type="ARBA" id="ARBA00023163"/>
    </source>
</evidence>
<keyword evidence="4" id="KW-0804">Transcription</keyword>
<dbReference type="InterPro" id="IPR036388">
    <property type="entry name" value="WH-like_DNA-bd_sf"/>
</dbReference>
<gene>
    <name evidence="6" type="ORF">OOZ53_09860</name>
</gene>
<comment type="caution">
    <text evidence="6">The sequence shown here is derived from an EMBL/GenBank/DDBJ whole genome shotgun (WGS) entry which is preliminary data.</text>
</comment>
<accession>A0ABT4VLR0</accession>
<dbReference type="PANTHER" id="PTHR30537:SF3">
    <property type="entry name" value="TRANSCRIPTIONAL REGULATORY PROTEIN"/>
    <property type="match status" value="1"/>
</dbReference>
<dbReference type="RefSeq" id="WP_271089317.1">
    <property type="nucleotide sequence ID" value="NZ_JAPJZH010000005.1"/>
</dbReference>
<evidence type="ECO:0000256" key="1">
    <source>
        <dbReference type="ARBA" id="ARBA00009437"/>
    </source>
</evidence>
<dbReference type="EMBL" id="JAPJZH010000005">
    <property type="protein sequence ID" value="MDA4845653.1"/>
    <property type="molecule type" value="Genomic_DNA"/>
</dbReference>
<evidence type="ECO:0000313" key="7">
    <source>
        <dbReference type="Proteomes" id="UP001148313"/>
    </source>
</evidence>
<dbReference type="InterPro" id="IPR058163">
    <property type="entry name" value="LysR-type_TF_proteobact-type"/>
</dbReference>
<dbReference type="Pfam" id="PF00126">
    <property type="entry name" value="HTH_1"/>
    <property type="match status" value="1"/>
</dbReference>
<dbReference type="SUPFAM" id="SSF53850">
    <property type="entry name" value="Periplasmic binding protein-like II"/>
    <property type="match status" value="1"/>
</dbReference>
<evidence type="ECO:0000256" key="3">
    <source>
        <dbReference type="ARBA" id="ARBA00023125"/>
    </source>
</evidence>
<dbReference type="PRINTS" id="PR00039">
    <property type="entry name" value="HTHLYSR"/>
</dbReference>
<evidence type="ECO:0000259" key="5">
    <source>
        <dbReference type="PROSITE" id="PS50931"/>
    </source>
</evidence>
<keyword evidence="3" id="KW-0238">DNA-binding</keyword>
<dbReference type="InterPro" id="IPR036390">
    <property type="entry name" value="WH_DNA-bd_sf"/>
</dbReference>
<feature type="domain" description="HTH lysR-type" evidence="5">
    <location>
        <begin position="1"/>
        <end position="58"/>
    </location>
</feature>
<keyword evidence="7" id="KW-1185">Reference proteome</keyword>
<dbReference type="InterPro" id="IPR000847">
    <property type="entry name" value="LysR_HTH_N"/>
</dbReference>
<comment type="similarity">
    <text evidence="1">Belongs to the LysR transcriptional regulatory family.</text>
</comment>
<organism evidence="6 7">
    <name type="scientific">Hoeflea poritis</name>
    <dbReference type="NCBI Taxonomy" id="2993659"/>
    <lineage>
        <taxon>Bacteria</taxon>
        <taxon>Pseudomonadati</taxon>
        <taxon>Pseudomonadota</taxon>
        <taxon>Alphaproteobacteria</taxon>
        <taxon>Hyphomicrobiales</taxon>
        <taxon>Rhizobiaceae</taxon>
        <taxon>Hoeflea</taxon>
    </lineage>
</organism>
<dbReference type="Pfam" id="PF03466">
    <property type="entry name" value="LysR_substrate"/>
    <property type="match status" value="1"/>
</dbReference>
<dbReference type="SUPFAM" id="SSF46785">
    <property type="entry name" value="Winged helix' DNA-binding domain"/>
    <property type="match status" value="1"/>
</dbReference>
<sequence length="294" mass="32206">MDWNLIRSFLAIAETGTLAKAAQNLGVSQPTLGRHIDALEASLGLTLFTRGRHGMTPTEAGLSIIEDAKAMAFEADRLALKAASRAQSLGGTVRITASEVVSTYILPPIIAALGVAEPDIQIELVPSNTVENLLSRDADIAVRMVRPVQNDVIARKTNELGMGTYAHADYLARHGTPQTIEEFFRHRLIGMDRSNLIVDGMADLGIHAQRDSFAVRTDHQIAYFELVRAGAGIGFIAHYLAAGHSELRRILPDITIPALPIWLASHRELRTSQRIRRVMDFLHERINALPLGDT</sequence>
<dbReference type="PROSITE" id="PS50931">
    <property type="entry name" value="HTH_LYSR"/>
    <property type="match status" value="1"/>
</dbReference>
<evidence type="ECO:0000256" key="2">
    <source>
        <dbReference type="ARBA" id="ARBA00023015"/>
    </source>
</evidence>
<dbReference type="PANTHER" id="PTHR30537">
    <property type="entry name" value="HTH-TYPE TRANSCRIPTIONAL REGULATOR"/>
    <property type="match status" value="1"/>
</dbReference>
<dbReference type="Proteomes" id="UP001148313">
    <property type="component" value="Unassembled WGS sequence"/>
</dbReference>
<evidence type="ECO:0000313" key="6">
    <source>
        <dbReference type="EMBL" id="MDA4845653.1"/>
    </source>
</evidence>
<reference evidence="6" key="1">
    <citation type="submission" date="2022-11" db="EMBL/GenBank/DDBJ databases">
        <title>Hoeflea poritis sp. nov., isolated from scleractinian coral Porites lutea.</title>
        <authorList>
            <person name="Zhang G."/>
            <person name="Wei Q."/>
            <person name="Cai L."/>
        </authorList>
    </citation>
    <scope>NUCLEOTIDE SEQUENCE</scope>
    <source>
        <strain evidence="6">E7-10</strain>
    </source>
</reference>
<protein>
    <submittedName>
        <fullName evidence="6">LysR family transcriptional regulator</fullName>
    </submittedName>
</protein>